<feature type="compositionally biased region" description="Polar residues" evidence="1">
    <location>
        <begin position="89"/>
        <end position="98"/>
    </location>
</feature>
<comment type="caution">
    <text evidence="2">The sequence shown here is derived from an EMBL/GenBank/DDBJ whole genome shotgun (WGS) entry which is preliminary data.</text>
</comment>
<evidence type="ECO:0000256" key="1">
    <source>
        <dbReference type="SAM" id="MobiDB-lite"/>
    </source>
</evidence>
<evidence type="ECO:0000313" key="3">
    <source>
        <dbReference type="Proteomes" id="UP000035425"/>
    </source>
</evidence>
<name>A0ABR5F7U9_9ACTN</name>
<accession>A0ABR5F7U9</accession>
<keyword evidence="3" id="KW-1185">Reference proteome</keyword>
<dbReference type="Proteomes" id="UP000035425">
    <property type="component" value="Unassembled WGS sequence"/>
</dbReference>
<gene>
    <name evidence="2" type="ORF">FrCorBMG51_01240</name>
</gene>
<evidence type="ECO:0000313" key="2">
    <source>
        <dbReference type="EMBL" id="KLL12805.1"/>
    </source>
</evidence>
<feature type="region of interest" description="Disordered" evidence="1">
    <location>
        <begin position="66"/>
        <end position="136"/>
    </location>
</feature>
<protein>
    <submittedName>
        <fullName evidence="2">Uncharacterized protein</fullName>
    </submittedName>
</protein>
<proteinExistence type="predicted"/>
<reference evidence="2 3" key="1">
    <citation type="submission" date="2014-12" db="EMBL/GenBank/DDBJ databases">
        <title>Frankia sp. BMG5.1 draft genome.</title>
        <authorList>
            <person name="Gtari M."/>
            <person name="Ghodhbane-Gtari F."/>
            <person name="Nouioui I."/>
            <person name="Ktari A."/>
            <person name="Hezbri K."/>
            <person name="Mimouni W."/>
            <person name="Sbissi I."/>
            <person name="Ayari A."/>
            <person name="Yamanaka T."/>
            <person name="Normand P."/>
            <person name="Tisa L.S."/>
            <person name="Boudabous A."/>
        </authorList>
    </citation>
    <scope>NUCLEOTIDE SEQUENCE [LARGE SCALE GENOMIC DNA]</scope>
    <source>
        <strain evidence="2 3">BMG5.1</strain>
    </source>
</reference>
<organism evidence="2 3">
    <name type="scientific">Protofrankia coriariae</name>
    <dbReference type="NCBI Taxonomy" id="1562887"/>
    <lineage>
        <taxon>Bacteria</taxon>
        <taxon>Bacillati</taxon>
        <taxon>Actinomycetota</taxon>
        <taxon>Actinomycetes</taxon>
        <taxon>Frankiales</taxon>
        <taxon>Frankiaceae</taxon>
        <taxon>Protofrankia</taxon>
    </lineage>
</organism>
<sequence length="136" mass="14585">MGERAPAFDEAWLAYRRHQLHGLMFAFCPPDMQPENVCAQMGVRYGTAAADLETLGVFELWPVRGQGQIQSDPPGQPLSARHVRRRGDSTTSPTGSQKPTRDSALAARCAQLPATGSDKPPTAAQAGRRIQASGAT</sequence>
<dbReference type="EMBL" id="JWIO01000002">
    <property type="protein sequence ID" value="KLL12805.1"/>
    <property type="molecule type" value="Genomic_DNA"/>
</dbReference>